<accession>A0ABQ2KR27</accession>
<evidence type="ECO:0000313" key="2">
    <source>
        <dbReference type="Proteomes" id="UP000606653"/>
    </source>
</evidence>
<sequence length="82" mass="9042">MYRTAAEAAKEIRYGRVLKSGKGLDFIGIFPISKANAIAPSLNSLLRSQTFRKIVLSRHVDGVSHGRSIFYAAAARLFKPSF</sequence>
<reference evidence="2" key="1">
    <citation type="journal article" date="2019" name="Int. J. Syst. Evol. Microbiol.">
        <title>The Global Catalogue of Microorganisms (GCM) 10K type strain sequencing project: providing services to taxonomists for standard genome sequencing and annotation.</title>
        <authorList>
            <consortium name="The Broad Institute Genomics Platform"/>
            <consortium name="The Broad Institute Genome Sequencing Center for Infectious Disease"/>
            <person name="Wu L."/>
            <person name="Ma J."/>
        </authorList>
    </citation>
    <scope>NUCLEOTIDE SEQUENCE [LARGE SCALE GENOMIC DNA]</scope>
    <source>
        <strain evidence="2">CGMCC 1.6964</strain>
    </source>
</reference>
<dbReference type="Proteomes" id="UP000606653">
    <property type="component" value="Unassembled WGS sequence"/>
</dbReference>
<protein>
    <submittedName>
        <fullName evidence="1">Uncharacterized protein</fullName>
    </submittedName>
</protein>
<organism evidence="1 2">
    <name type="scientific">Saccharibacillus kuerlensis</name>
    <dbReference type="NCBI Taxonomy" id="459527"/>
    <lineage>
        <taxon>Bacteria</taxon>
        <taxon>Bacillati</taxon>
        <taxon>Bacillota</taxon>
        <taxon>Bacilli</taxon>
        <taxon>Bacillales</taxon>
        <taxon>Paenibacillaceae</taxon>
        <taxon>Saccharibacillus</taxon>
    </lineage>
</organism>
<dbReference type="EMBL" id="BMLN01000001">
    <property type="protein sequence ID" value="GGN90798.1"/>
    <property type="molecule type" value="Genomic_DNA"/>
</dbReference>
<keyword evidence="2" id="KW-1185">Reference proteome</keyword>
<evidence type="ECO:0000313" key="1">
    <source>
        <dbReference type="EMBL" id="GGN90798.1"/>
    </source>
</evidence>
<gene>
    <name evidence="1" type="ORF">GCM10010969_01650</name>
</gene>
<comment type="caution">
    <text evidence="1">The sequence shown here is derived from an EMBL/GenBank/DDBJ whole genome shotgun (WGS) entry which is preliminary data.</text>
</comment>
<name>A0ABQ2KR27_9BACL</name>
<proteinExistence type="predicted"/>